<feature type="transmembrane region" description="Helical" evidence="6">
    <location>
        <begin position="227"/>
        <end position="253"/>
    </location>
</feature>
<dbReference type="Pfam" id="PF10317">
    <property type="entry name" value="7TM_GPCR_Srd"/>
    <property type="match status" value="1"/>
</dbReference>
<dbReference type="EMBL" id="JOJR01000622">
    <property type="protein sequence ID" value="RCN35821.1"/>
    <property type="molecule type" value="Genomic_DNA"/>
</dbReference>
<dbReference type="SUPFAM" id="SSF81321">
    <property type="entry name" value="Family A G protein-coupled receptor-like"/>
    <property type="match status" value="1"/>
</dbReference>
<comment type="similarity">
    <text evidence="2">Belongs to the nematode receptor-like protein srd family.</text>
</comment>
<sequence>LPYYEISFQKSTQPSQFQIASGKYRCKPNPSGINGRILASEVYPHIFSIPHFRFHPSKYRMLPCDTVLALLPVGPCRYFGPATCFVAYNIANALNMNAAISVLHSMFFRYRLIRATQMSNARVRTHLLITAAVPLFLAISPHVVPFHFNTVMEVAMREHPEYNLEKYGPFGGFYPTTSPIFIINSAILYATAVALPLVIFYWRHHILKALNSSQTVFTEKTRHNSRLLLKALTVQAVMPLLCYVPAGFLYFIAQFTGYNFVFLEYLFPIFTTLPCAVDPLVTIYFITPYRVWVIQRIRASIAPIQLHNNVRSSMS</sequence>
<feature type="transmembrane region" description="Helical" evidence="6">
    <location>
        <begin position="86"/>
        <end position="107"/>
    </location>
</feature>
<keyword evidence="4 6" id="KW-1133">Transmembrane helix</keyword>
<dbReference type="InterPro" id="IPR050920">
    <property type="entry name" value="Nematode_rcpt-like_delta"/>
</dbReference>
<comment type="caution">
    <text evidence="7">The sequence shown here is derived from an EMBL/GenBank/DDBJ whole genome shotgun (WGS) entry which is preliminary data.</text>
</comment>
<dbReference type="GO" id="GO:0016020">
    <property type="term" value="C:membrane"/>
    <property type="evidence" value="ECO:0007669"/>
    <property type="project" value="UniProtKB-SubCell"/>
</dbReference>
<dbReference type="InterPro" id="IPR019421">
    <property type="entry name" value="7TM_GPCR_serpentine_rcpt_Srd"/>
</dbReference>
<dbReference type="Proteomes" id="UP000252519">
    <property type="component" value="Unassembled WGS sequence"/>
</dbReference>
<evidence type="ECO:0000256" key="5">
    <source>
        <dbReference type="ARBA" id="ARBA00023136"/>
    </source>
</evidence>
<evidence type="ECO:0000256" key="2">
    <source>
        <dbReference type="ARBA" id="ARBA00009166"/>
    </source>
</evidence>
<evidence type="ECO:0000256" key="1">
    <source>
        <dbReference type="ARBA" id="ARBA00004141"/>
    </source>
</evidence>
<evidence type="ECO:0000313" key="7">
    <source>
        <dbReference type="EMBL" id="RCN35821.1"/>
    </source>
</evidence>
<evidence type="ECO:0000256" key="4">
    <source>
        <dbReference type="ARBA" id="ARBA00022989"/>
    </source>
</evidence>
<dbReference type="PANTHER" id="PTHR22945:SF48">
    <property type="entry name" value="SERPENTINE RECEPTOR, CLASS D (DELTA)"/>
    <property type="match status" value="1"/>
</dbReference>
<feature type="transmembrane region" description="Helical" evidence="6">
    <location>
        <begin position="127"/>
        <end position="148"/>
    </location>
</feature>
<accession>A0A368FUC6</accession>
<keyword evidence="7" id="KW-0675">Receptor</keyword>
<dbReference type="AlphaFoldDB" id="A0A368FUC6"/>
<feature type="transmembrane region" description="Helical" evidence="6">
    <location>
        <begin position="180"/>
        <end position="202"/>
    </location>
</feature>
<proteinExistence type="inferred from homology"/>
<organism evidence="7 8">
    <name type="scientific">Ancylostoma caninum</name>
    <name type="common">Dog hookworm</name>
    <dbReference type="NCBI Taxonomy" id="29170"/>
    <lineage>
        <taxon>Eukaryota</taxon>
        <taxon>Metazoa</taxon>
        <taxon>Ecdysozoa</taxon>
        <taxon>Nematoda</taxon>
        <taxon>Chromadorea</taxon>
        <taxon>Rhabditida</taxon>
        <taxon>Rhabditina</taxon>
        <taxon>Rhabditomorpha</taxon>
        <taxon>Strongyloidea</taxon>
        <taxon>Ancylostomatidae</taxon>
        <taxon>Ancylostomatinae</taxon>
        <taxon>Ancylostoma</taxon>
    </lineage>
</organism>
<evidence type="ECO:0000256" key="6">
    <source>
        <dbReference type="SAM" id="Phobius"/>
    </source>
</evidence>
<reference evidence="7 8" key="1">
    <citation type="submission" date="2014-10" db="EMBL/GenBank/DDBJ databases">
        <title>Draft genome of the hookworm Ancylostoma caninum.</title>
        <authorList>
            <person name="Mitreva M."/>
        </authorList>
    </citation>
    <scope>NUCLEOTIDE SEQUENCE [LARGE SCALE GENOMIC DNA]</scope>
    <source>
        <strain evidence="7 8">Baltimore</strain>
    </source>
</reference>
<evidence type="ECO:0000256" key="3">
    <source>
        <dbReference type="ARBA" id="ARBA00022692"/>
    </source>
</evidence>
<feature type="non-terminal residue" evidence="7">
    <location>
        <position position="1"/>
    </location>
</feature>
<protein>
    <submittedName>
        <fullName evidence="7">7TM chemoreceptor</fullName>
    </submittedName>
</protein>
<comment type="subcellular location">
    <subcellularLocation>
        <location evidence="1">Membrane</location>
        <topology evidence="1">Multi-pass membrane protein</topology>
    </subcellularLocation>
</comment>
<keyword evidence="5 6" id="KW-0472">Membrane</keyword>
<keyword evidence="8" id="KW-1185">Reference proteome</keyword>
<feature type="transmembrane region" description="Helical" evidence="6">
    <location>
        <begin position="265"/>
        <end position="286"/>
    </location>
</feature>
<dbReference type="PANTHER" id="PTHR22945">
    <property type="entry name" value="SERPENTINE RECEPTOR, CLASS D DELTA"/>
    <property type="match status" value="1"/>
</dbReference>
<gene>
    <name evidence="7" type="ORF">ANCCAN_18307</name>
</gene>
<evidence type="ECO:0000313" key="8">
    <source>
        <dbReference type="Proteomes" id="UP000252519"/>
    </source>
</evidence>
<dbReference type="OrthoDB" id="5865968at2759"/>
<keyword evidence="3 6" id="KW-0812">Transmembrane</keyword>
<name>A0A368FUC6_ANCCA</name>